<evidence type="ECO:0000256" key="4">
    <source>
        <dbReference type="ARBA" id="ARBA00013001"/>
    </source>
</evidence>
<comment type="catalytic activity">
    <reaction evidence="10">
        <text>(R)-2-hydroxyglutarate + NAD(+) = 2-oxoglutarate + NADH + H(+)</text>
        <dbReference type="Rhea" id="RHEA:49612"/>
        <dbReference type="ChEBI" id="CHEBI:15378"/>
        <dbReference type="ChEBI" id="CHEBI:15801"/>
        <dbReference type="ChEBI" id="CHEBI:16810"/>
        <dbReference type="ChEBI" id="CHEBI:57540"/>
        <dbReference type="ChEBI" id="CHEBI:57945"/>
        <dbReference type="EC" id="1.1.1.399"/>
    </reaction>
</comment>
<keyword evidence="8" id="KW-0520">NAD</keyword>
<dbReference type="InterPro" id="IPR006139">
    <property type="entry name" value="D-isomer_2_OHA_DH_cat_dom"/>
</dbReference>
<dbReference type="GO" id="GO:0004617">
    <property type="term" value="F:phosphoglycerate dehydrogenase activity"/>
    <property type="evidence" value="ECO:0007669"/>
    <property type="project" value="UniProtKB-EC"/>
</dbReference>
<dbReference type="PROSITE" id="PS00670">
    <property type="entry name" value="D_2_HYDROXYACID_DH_2"/>
    <property type="match status" value="1"/>
</dbReference>
<dbReference type="InterPro" id="IPR045865">
    <property type="entry name" value="ACT-like_dom_sf"/>
</dbReference>
<dbReference type="Pfam" id="PF02826">
    <property type="entry name" value="2-Hacid_dh_C"/>
    <property type="match status" value="1"/>
</dbReference>
<reference evidence="15 16" key="1">
    <citation type="submission" date="2018-05" db="EMBL/GenBank/DDBJ databases">
        <title>Genomic Encyclopedia of Type Strains, Phase IV (KMG-IV): sequencing the most valuable type-strain genomes for metagenomic binning, comparative biology and taxonomic classification.</title>
        <authorList>
            <person name="Goeker M."/>
        </authorList>
    </citation>
    <scope>NUCLEOTIDE SEQUENCE [LARGE SCALE GENOMIC DNA]</scope>
    <source>
        <strain evidence="15 16">JC118</strain>
    </source>
</reference>
<dbReference type="InterPro" id="IPR036291">
    <property type="entry name" value="NAD(P)-bd_dom_sf"/>
</dbReference>
<dbReference type="Pfam" id="PF00389">
    <property type="entry name" value="2-Hacid_dh"/>
    <property type="match status" value="1"/>
</dbReference>
<dbReference type="InterPro" id="IPR006140">
    <property type="entry name" value="D-isomer_DH_NAD-bd"/>
</dbReference>
<dbReference type="InterPro" id="IPR029753">
    <property type="entry name" value="D-isomer_DH_CS"/>
</dbReference>
<accession>A0A318L0W9</accession>
<evidence type="ECO:0000256" key="7">
    <source>
        <dbReference type="ARBA" id="ARBA00023002"/>
    </source>
</evidence>
<dbReference type="EC" id="1.1.1.95" evidence="5"/>
<keyword evidence="16" id="KW-1185">Reference proteome</keyword>
<dbReference type="OrthoDB" id="9805416at2"/>
<comment type="catalytic activity">
    <reaction evidence="11">
        <text>(2R)-3-phosphoglycerate + NAD(+) = 3-phosphooxypyruvate + NADH + H(+)</text>
        <dbReference type="Rhea" id="RHEA:12641"/>
        <dbReference type="ChEBI" id="CHEBI:15378"/>
        <dbReference type="ChEBI" id="CHEBI:18110"/>
        <dbReference type="ChEBI" id="CHEBI:57540"/>
        <dbReference type="ChEBI" id="CHEBI:57945"/>
        <dbReference type="ChEBI" id="CHEBI:58272"/>
        <dbReference type="EC" id="1.1.1.95"/>
    </reaction>
</comment>
<feature type="domain" description="ACT" evidence="13">
    <location>
        <begin position="316"/>
        <end position="384"/>
    </location>
</feature>
<evidence type="ECO:0000256" key="11">
    <source>
        <dbReference type="ARBA" id="ARBA00048731"/>
    </source>
</evidence>
<dbReference type="Gene3D" id="3.40.50.720">
    <property type="entry name" value="NAD(P)-binding Rossmann-like Domain"/>
    <property type="match status" value="2"/>
</dbReference>
<evidence type="ECO:0000256" key="6">
    <source>
        <dbReference type="ARBA" id="ARBA00021582"/>
    </source>
</evidence>
<dbReference type="InterPro" id="IPR002912">
    <property type="entry name" value="ACT_dom"/>
</dbReference>
<proteinExistence type="inferred from homology"/>
<dbReference type="SUPFAM" id="SSF52283">
    <property type="entry name" value="Formate/glycerate dehydrogenase catalytic domain-like"/>
    <property type="match status" value="1"/>
</dbReference>
<evidence type="ECO:0000256" key="3">
    <source>
        <dbReference type="ARBA" id="ARBA00005854"/>
    </source>
</evidence>
<dbReference type="PROSITE" id="PS00065">
    <property type="entry name" value="D_2_HYDROXYACID_DH_1"/>
    <property type="match status" value="1"/>
</dbReference>
<dbReference type="PANTHER" id="PTHR42938">
    <property type="entry name" value="FORMATE DEHYDROGENASE 1"/>
    <property type="match status" value="1"/>
</dbReference>
<dbReference type="SUPFAM" id="SSF51735">
    <property type="entry name" value="NAD(P)-binding Rossmann-fold domains"/>
    <property type="match status" value="1"/>
</dbReference>
<dbReference type="PROSITE" id="PS51671">
    <property type="entry name" value="ACT"/>
    <property type="match status" value="1"/>
</dbReference>
<dbReference type="UniPathway" id="UPA00135">
    <property type="reaction ID" value="UER00196"/>
</dbReference>
<sequence>MKIKTYNKISKKGLNLFPENYEVGDALEAADAILVRSATLHDIPFDPELKAIARAGAGTNNVPIDRCNEAGIVVFNTPGANANAVKELVTAALIMSARPIYPAIEWLQSLNETADFNKVVEKGKSNFIGPEIAGKRLGVIGLGAIGIKVANLAVHLGMEVYGYDPYLSVDNAWSLSTRVIHAKKLEEIYKKCDFITLHVPETKDTKGMINTETLQMMKNGTRLLNFARGGLVEANDVIAAVEKGKLAAYVTDFATPAMLGRKNIYPLPHLGASTPESEENCAVMAVNQLTDYLENGNIVNSVNLPNVSMERSGHARVVCVHRNVPNMIAQITNVLSAAGINIANLLNKSKGEMAVTLVDIETTAANIKGELEAIDQVLKVRIIE</sequence>
<evidence type="ECO:0000256" key="12">
    <source>
        <dbReference type="RuleBase" id="RU003719"/>
    </source>
</evidence>
<dbReference type="CDD" id="cd04901">
    <property type="entry name" value="ACT_3PGDH"/>
    <property type="match status" value="1"/>
</dbReference>
<gene>
    <name evidence="15" type="ORF">DES51_101186</name>
    <name evidence="14" type="ORF">MQE39_02475</name>
</gene>
<reference evidence="14" key="2">
    <citation type="submission" date="2022-03" db="EMBL/GenBank/DDBJ databases">
        <title>First case of bacteraemia caused by Dielma fastidiosa in a patient hospitalised with diverticulitis.</title>
        <authorList>
            <person name="Forman-Ankjaer B."/>
            <person name="Hvid-Jensen F."/>
            <person name="Kobel C.M."/>
            <person name="Greve T."/>
        </authorList>
    </citation>
    <scope>NUCLEOTIDE SEQUENCE</scope>
    <source>
        <strain evidence="14">AUH_DF_2021</strain>
    </source>
</reference>
<comment type="pathway">
    <text evidence="2">Amino-acid biosynthesis; L-serine biosynthesis; L-serine from 3-phospho-D-glycerate: step 1/3.</text>
</comment>
<dbReference type="PROSITE" id="PS00671">
    <property type="entry name" value="D_2_HYDROXYACID_DH_3"/>
    <property type="match status" value="1"/>
</dbReference>
<evidence type="ECO:0000256" key="8">
    <source>
        <dbReference type="ARBA" id="ARBA00023027"/>
    </source>
</evidence>
<dbReference type="EMBL" id="JALDAW010000008">
    <property type="protein sequence ID" value="MDY5166991.1"/>
    <property type="molecule type" value="Genomic_DNA"/>
</dbReference>
<dbReference type="Gene3D" id="3.30.70.260">
    <property type="match status" value="1"/>
</dbReference>
<comment type="function">
    <text evidence="1">Catalyzes the reversible oxidation of 3-phospho-D-glycerate to 3-phosphonooxypyruvate, the first step of the phosphorylated L-serine biosynthesis pathway. Also catalyzes the reversible oxidation of 2-hydroxyglutarate to 2-oxoglutarate.</text>
</comment>
<organism evidence="15 16">
    <name type="scientific">Dielma fastidiosa</name>
    <dbReference type="NCBI Taxonomy" id="1034346"/>
    <lineage>
        <taxon>Bacteria</taxon>
        <taxon>Bacillati</taxon>
        <taxon>Bacillota</taxon>
        <taxon>Erysipelotrichia</taxon>
        <taxon>Erysipelotrichales</taxon>
        <taxon>Erysipelotrichaceae</taxon>
        <taxon>Dielma</taxon>
    </lineage>
</organism>
<name>A0A318L0W9_9FIRM</name>
<dbReference type="Proteomes" id="UP000247612">
    <property type="component" value="Unassembled WGS sequence"/>
</dbReference>
<evidence type="ECO:0000313" key="16">
    <source>
        <dbReference type="Proteomes" id="UP000247612"/>
    </source>
</evidence>
<dbReference type="RefSeq" id="WP_022936491.1">
    <property type="nucleotide sequence ID" value="NZ_BAABZA010000001.1"/>
</dbReference>
<dbReference type="PANTHER" id="PTHR42938:SF47">
    <property type="entry name" value="HYDROXYPYRUVATE REDUCTASE"/>
    <property type="match status" value="1"/>
</dbReference>
<dbReference type="EC" id="1.1.1.399" evidence="4"/>
<dbReference type="EMBL" id="QJKH01000001">
    <property type="protein sequence ID" value="PXX81576.1"/>
    <property type="molecule type" value="Genomic_DNA"/>
</dbReference>
<dbReference type="SUPFAM" id="SSF55021">
    <property type="entry name" value="ACT-like"/>
    <property type="match status" value="1"/>
</dbReference>
<dbReference type="STRING" id="1034346.GCA_000313565_00183"/>
<evidence type="ECO:0000259" key="13">
    <source>
        <dbReference type="PROSITE" id="PS51671"/>
    </source>
</evidence>
<dbReference type="AlphaFoldDB" id="A0A318L0W9"/>
<evidence type="ECO:0000256" key="9">
    <source>
        <dbReference type="ARBA" id="ARBA00030455"/>
    </source>
</evidence>
<evidence type="ECO:0000256" key="1">
    <source>
        <dbReference type="ARBA" id="ARBA00003800"/>
    </source>
</evidence>
<evidence type="ECO:0000256" key="10">
    <source>
        <dbReference type="ARBA" id="ARBA00048126"/>
    </source>
</evidence>
<evidence type="ECO:0000256" key="5">
    <source>
        <dbReference type="ARBA" id="ARBA00013143"/>
    </source>
</evidence>
<keyword evidence="7 12" id="KW-0560">Oxidoreductase</keyword>
<evidence type="ECO:0000313" key="15">
    <source>
        <dbReference type="EMBL" id="PXX81576.1"/>
    </source>
</evidence>
<protein>
    <recommendedName>
        <fullName evidence="6">D-3-phosphoglycerate dehydrogenase</fullName>
        <ecNumber evidence="4">1.1.1.399</ecNumber>
        <ecNumber evidence="5">1.1.1.95</ecNumber>
    </recommendedName>
    <alternativeName>
        <fullName evidence="9">2-oxoglutarate reductase</fullName>
    </alternativeName>
</protein>
<comment type="caution">
    <text evidence="15">The sequence shown here is derived from an EMBL/GenBank/DDBJ whole genome shotgun (WGS) entry which is preliminary data.</text>
</comment>
<dbReference type="InterPro" id="IPR029752">
    <property type="entry name" value="D-isomer_DH_CS1"/>
</dbReference>
<evidence type="ECO:0000256" key="2">
    <source>
        <dbReference type="ARBA" id="ARBA00005216"/>
    </source>
</evidence>
<evidence type="ECO:0000313" key="14">
    <source>
        <dbReference type="EMBL" id="MDY5166991.1"/>
    </source>
</evidence>
<dbReference type="GO" id="GO:0051287">
    <property type="term" value="F:NAD binding"/>
    <property type="evidence" value="ECO:0007669"/>
    <property type="project" value="InterPro"/>
</dbReference>
<dbReference type="Proteomes" id="UP001276902">
    <property type="component" value="Unassembled WGS sequence"/>
</dbReference>
<dbReference type="CDD" id="cd12174">
    <property type="entry name" value="PGDH_like_3"/>
    <property type="match status" value="1"/>
</dbReference>
<comment type="similarity">
    <text evidence="3 12">Belongs to the D-isomer specific 2-hydroxyacid dehydrogenase family.</text>
</comment>